<comment type="caution">
    <text evidence="2">The sequence shown here is derived from an EMBL/GenBank/DDBJ whole genome shotgun (WGS) entry which is preliminary data.</text>
</comment>
<evidence type="ECO:0000313" key="2">
    <source>
        <dbReference type="EMBL" id="RHZ94236.1"/>
    </source>
</evidence>
<sequence length="110" mass="11980">MRIWQFSAHIDRQLSGFSKRFPRLASHGGRGPLKRRGLPASVSFGLYIVTGSGGFGQVLEETRERGGSGKPLRLRNPEDPTPKPRFSDSGTPIFRPGVRAPCWTDGAACA</sequence>
<proteinExistence type="predicted"/>
<name>A0AAX1UJN1_CERSP</name>
<evidence type="ECO:0000313" key="3">
    <source>
        <dbReference type="Proteomes" id="UP000266305"/>
    </source>
</evidence>
<protein>
    <submittedName>
        <fullName evidence="2">Uncharacterized protein</fullName>
    </submittedName>
</protein>
<accession>A0AAX1UJN1</accession>
<dbReference type="Proteomes" id="UP000266305">
    <property type="component" value="Unassembled WGS sequence"/>
</dbReference>
<feature type="compositionally biased region" description="Basic and acidic residues" evidence="1">
    <location>
        <begin position="75"/>
        <end position="86"/>
    </location>
</feature>
<organism evidence="2 3">
    <name type="scientific">Cereibacter sphaeroides</name>
    <name type="common">Rhodobacter sphaeroides</name>
    <dbReference type="NCBI Taxonomy" id="1063"/>
    <lineage>
        <taxon>Bacteria</taxon>
        <taxon>Pseudomonadati</taxon>
        <taxon>Pseudomonadota</taxon>
        <taxon>Alphaproteobacteria</taxon>
        <taxon>Rhodobacterales</taxon>
        <taxon>Paracoccaceae</taxon>
        <taxon>Cereibacter</taxon>
    </lineage>
</organism>
<feature type="region of interest" description="Disordered" evidence="1">
    <location>
        <begin position="62"/>
        <end position="93"/>
    </location>
</feature>
<gene>
    <name evidence="2" type="ORF">D1114_12575</name>
</gene>
<dbReference type="AlphaFoldDB" id="A0AAX1UJN1"/>
<evidence type="ECO:0000256" key="1">
    <source>
        <dbReference type="SAM" id="MobiDB-lite"/>
    </source>
</evidence>
<dbReference type="EMBL" id="QWGP01000013">
    <property type="protein sequence ID" value="RHZ94236.1"/>
    <property type="molecule type" value="Genomic_DNA"/>
</dbReference>
<reference evidence="2 3" key="1">
    <citation type="submission" date="2018-08" db="EMBL/GenBank/DDBJ databases">
        <title>Draft genome sequence of Rhodobacter sphaeroides FY.</title>
        <authorList>
            <person name="Rayyan A."/>
            <person name="Meyer T.E."/>
            <person name="Kyndt J.A."/>
        </authorList>
    </citation>
    <scope>NUCLEOTIDE SEQUENCE [LARGE SCALE GENOMIC DNA]</scope>
    <source>
        <strain evidence="2 3">FY</strain>
    </source>
</reference>